<dbReference type="EMBL" id="BOMB01000017">
    <property type="protein sequence ID" value="GID12156.1"/>
    <property type="molecule type" value="Genomic_DNA"/>
</dbReference>
<keyword evidence="3" id="KW-1185">Reference proteome</keyword>
<accession>A0A8J3NAJ0</accession>
<proteinExistence type="predicted"/>
<gene>
    <name evidence="2" type="ORF">Aru02nite_30450</name>
</gene>
<name>A0A8J3NAJ0_9ACTN</name>
<protein>
    <recommendedName>
        <fullName evidence="1">N-acetyltransferase domain-containing protein</fullName>
    </recommendedName>
</protein>
<feature type="domain" description="N-acetyltransferase" evidence="1">
    <location>
        <begin position="129"/>
        <end position="210"/>
    </location>
</feature>
<reference evidence="2" key="1">
    <citation type="submission" date="2021-01" db="EMBL/GenBank/DDBJ databases">
        <title>Whole genome shotgun sequence of Actinocatenispora rupis NBRC 107355.</title>
        <authorList>
            <person name="Komaki H."/>
            <person name="Tamura T."/>
        </authorList>
    </citation>
    <scope>NUCLEOTIDE SEQUENCE</scope>
    <source>
        <strain evidence="2">NBRC 107355</strain>
    </source>
</reference>
<sequence length="220" mass="23686">MDDLVLLRHEMATLWGVDAYGRHEPAPDVAVAVARDGVTVRADVRLPAGVRARITADGTATDVLDRARRVLGAGATVTSGPSFLVEHATLPDTPGLLRSDAPVPPALVPARPVRWWQPGEWADLLAGALGPWAMLVADGHVRALCHTPRASGRYAEAGVWTHPDHRRRGYAGAVTAAWAVTARREYPVLFYSTSADNRASAGVARSLGLRPLGDIWQFRR</sequence>
<evidence type="ECO:0000259" key="1">
    <source>
        <dbReference type="Pfam" id="PF13302"/>
    </source>
</evidence>
<dbReference type="Proteomes" id="UP000612808">
    <property type="component" value="Unassembled WGS sequence"/>
</dbReference>
<evidence type="ECO:0000313" key="3">
    <source>
        <dbReference type="Proteomes" id="UP000612808"/>
    </source>
</evidence>
<dbReference type="RefSeq" id="WP_203658150.1">
    <property type="nucleotide sequence ID" value="NZ_BAAAZM010000009.1"/>
</dbReference>
<evidence type="ECO:0000313" key="2">
    <source>
        <dbReference type="EMBL" id="GID12156.1"/>
    </source>
</evidence>
<comment type="caution">
    <text evidence="2">The sequence shown here is derived from an EMBL/GenBank/DDBJ whole genome shotgun (WGS) entry which is preliminary data.</text>
</comment>
<dbReference type="GO" id="GO:0016747">
    <property type="term" value="F:acyltransferase activity, transferring groups other than amino-acyl groups"/>
    <property type="evidence" value="ECO:0007669"/>
    <property type="project" value="InterPro"/>
</dbReference>
<dbReference type="InterPro" id="IPR016181">
    <property type="entry name" value="Acyl_CoA_acyltransferase"/>
</dbReference>
<dbReference type="Pfam" id="PF13302">
    <property type="entry name" value="Acetyltransf_3"/>
    <property type="match status" value="1"/>
</dbReference>
<dbReference type="Gene3D" id="3.40.630.30">
    <property type="match status" value="1"/>
</dbReference>
<organism evidence="2 3">
    <name type="scientific">Actinocatenispora rupis</name>
    <dbReference type="NCBI Taxonomy" id="519421"/>
    <lineage>
        <taxon>Bacteria</taxon>
        <taxon>Bacillati</taxon>
        <taxon>Actinomycetota</taxon>
        <taxon>Actinomycetes</taxon>
        <taxon>Micromonosporales</taxon>
        <taxon>Micromonosporaceae</taxon>
        <taxon>Actinocatenispora</taxon>
    </lineage>
</organism>
<dbReference type="SUPFAM" id="SSF55729">
    <property type="entry name" value="Acyl-CoA N-acyltransferases (Nat)"/>
    <property type="match status" value="1"/>
</dbReference>
<dbReference type="AlphaFoldDB" id="A0A8J3NAJ0"/>
<dbReference type="InterPro" id="IPR000182">
    <property type="entry name" value="GNAT_dom"/>
</dbReference>